<comment type="caution">
    <text evidence="4">The sequence shown here is derived from an EMBL/GenBank/DDBJ whole genome shotgun (WGS) entry which is preliminary data.</text>
</comment>
<dbReference type="CDD" id="cd11353">
    <property type="entry name" value="AmyAc_euk_bac_CMD_like"/>
    <property type="match status" value="1"/>
</dbReference>
<evidence type="ECO:0000259" key="3">
    <source>
        <dbReference type="SMART" id="SM00642"/>
    </source>
</evidence>
<dbReference type="InterPro" id="IPR017853">
    <property type="entry name" value="GH"/>
</dbReference>
<dbReference type="GO" id="GO:0005975">
    <property type="term" value="P:carbohydrate metabolic process"/>
    <property type="evidence" value="ECO:0007669"/>
    <property type="project" value="InterPro"/>
</dbReference>
<dbReference type="GO" id="GO:0016798">
    <property type="term" value="F:hydrolase activity, acting on glycosyl bonds"/>
    <property type="evidence" value="ECO:0007669"/>
    <property type="project" value="UniProtKB-KW"/>
</dbReference>
<dbReference type="AlphaFoldDB" id="A0A923LVM3"/>
<dbReference type="EMBL" id="JACOPL010000005">
    <property type="protein sequence ID" value="MBC5725241.1"/>
    <property type="molecule type" value="Genomic_DNA"/>
</dbReference>
<evidence type="ECO:0000313" key="4">
    <source>
        <dbReference type="EMBL" id="MBC5725241.1"/>
    </source>
</evidence>
<keyword evidence="1" id="KW-0378">Hydrolase</keyword>
<evidence type="ECO:0000256" key="2">
    <source>
        <dbReference type="ARBA" id="ARBA00023295"/>
    </source>
</evidence>
<sequence>MWAYESVFYQIYPIGFCGAPRVNDGQTVPRIRKAGRWAEHIAKLSCNAVYFSPLFESDSHGYDTRDFRKVDCRLGTNEDFASVCTALHQNGIRVVLDGVFNHVGRGFWAFRDVQEKKWDSPYKDWFHISFDGNSGYNDGFWYEGWEGHYELVKLNLKNPAVVQHIFGCIRLWVDEFDIDGLRLDVAYCLDKDFLRQLRAFCDTLKPDFFLVGELLHGDYNQFVGEGMLHSCTNYECYKGLYSSLNSMNLFEITHSLLRQFGPENWTLYRGKHLLGFADNHDVTRAASILQNPRHLPLIYALLFGMPGIPCLYYGSEWGAKGEKREGDDALRPAFDAPEWNELTGWITALAKAHRGSKALCYGDFRQVVLTNRQCIWERACEGERVLVAVNIDDHPYTAHFDAKCGRAVDLITGAPHDFGGGSELPPYSAFFWQCER</sequence>
<dbReference type="PANTHER" id="PTHR10357:SF210">
    <property type="entry name" value="MALTODEXTRIN GLUCOSIDASE"/>
    <property type="match status" value="1"/>
</dbReference>
<reference evidence="4" key="1">
    <citation type="submission" date="2020-08" db="EMBL/GenBank/DDBJ databases">
        <title>Genome public.</title>
        <authorList>
            <person name="Liu C."/>
            <person name="Sun Q."/>
        </authorList>
    </citation>
    <scope>NUCLEOTIDE SEQUENCE</scope>
    <source>
        <strain evidence="4">NSJ-28</strain>
    </source>
</reference>
<protein>
    <submittedName>
        <fullName evidence="4">Maltodextrin glucosidase</fullName>
    </submittedName>
</protein>
<accession>A0A923LVM3</accession>
<evidence type="ECO:0000256" key="1">
    <source>
        <dbReference type="ARBA" id="ARBA00022801"/>
    </source>
</evidence>
<dbReference type="SMART" id="SM00642">
    <property type="entry name" value="Aamy"/>
    <property type="match status" value="1"/>
</dbReference>
<dbReference type="Proteomes" id="UP000606499">
    <property type="component" value="Unassembled WGS sequence"/>
</dbReference>
<dbReference type="PANTHER" id="PTHR10357">
    <property type="entry name" value="ALPHA-AMYLASE FAMILY MEMBER"/>
    <property type="match status" value="1"/>
</dbReference>
<evidence type="ECO:0000313" key="5">
    <source>
        <dbReference type="Proteomes" id="UP000606499"/>
    </source>
</evidence>
<dbReference type="Gene3D" id="3.20.20.80">
    <property type="entry name" value="Glycosidases"/>
    <property type="match status" value="1"/>
</dbReference>
<dbReference type="SUPFAM" id="SSF51011">
    <property type="entry name" value="Glycosyl hydrolase domain"/>
    <property type="match status" value="1"/>
</dbReference>
<dbReference type="Pfam" id="PF00128">
    <property type="entry name" value="Alpha-amylase"/>
    <property type="match status" value="1"/>
</dbReference>
<dbReference type="Gene3D" id="2.60.40.1180">
    <property type="entry name" value="Golgi alpha-mannosidase II"/>
    <property type="match status" value="1"/>
</dbReference>
<organism evidence="4 5">
    <name type="scientific">Agathobaculum faecis</name>
    <dbReference type="NCBI Taxonomy" id="2763013"/>
    <lineage>
        <taxon>Bacteria</taxon>
        <taxon>Bacillati</taxon>
        <taxon>Bacillota</taxon>
        <taxon>Clostridia</taxon>
        <taxon>Eubacteriales</taxon>
        <taxon>Butyricicoccaceae</taxon>
        <taxon>Agathobaculum</taxon>
    </lineage>
</organism>
<gene>
    <name evidence="4" type="ORF">H8S45_07195</name>
</gene>
<dbReference type="RefSeq" id="WP_054327562.1">
    <property type="nucleotide sequence ID" value="NZ_JACOPL010000005.1"/>
</dbReference>
<dbReference type="SUPFAM" id="SSF51445">
    <property type="entry name" value="(Trans)glycosidases"/>
    <property type="match status" value="1"/>
</dbReference>
<dbReference type="InterPro" id="IPR006047">
    <property type="entry name" value="GH13_cat_dom"/>
</dbReference>
<dbReference type="InterPro" id="IPR013780">
    <property type="entry name" value="Glyco_hydro_b"/>
</dbReference>
<name>A0A923LVM3_9FIRM</name>
<feature type="domain" description="Glycosyl hydrolase family 13 catalytic" evidence="3">
    <location>
        <begin position="10"/>
        <end position="353"/>
    </location>
</feature>
<keyword evidence="5" id="KW-1185">Reference proteome</keyword>
<keyword evidence="2" id="KW-0326">Glycosidase</keyword>
<proteinExistence type="predicted"/>